<organism evidence="1 2">
    <name type="scientific">Diphasiastrum complanatum</name>
    <name type="common">Issler's clubmoss</name>
    <name type="synonym">Lycopodium complanatum</name>
    <dbReference type="NCBI Taxonomy" id="34168"/>
    <lineage>
        <taxon>Eukaryota</taxon>
        <taxon>Viridiplantae</taxon>
        <taxon>Streptophyta</taxon>
        <taxon>Embryophyta</taxon>
        <taxon>Tracheophyta</taxon>
        <taxon>Lycopodiopsida</taxon>
        <taxon>Lycopodiales</taxon>
        <taxon>Lycopodiaceae</taxon>
        <taxon>Lycopodioideae</taxon>
        <taxon>Diphasiastrum</taxon>
    </lineage>
</organism>
<evidence type="ECO:0000313" key="1">
    <source>
        <dbReference type="EMBL" id="KAJ7548078.1"/>
    </source>
</evidence>
<reference evidence="2" key="1">
    <citation type="journal article" date="2024" name="Proc. Natl. Acad. Sci. U.S.A.">
        <title>Extraordinary preservation of gene collinearity over three hundred million years revealed in homosporous lycophytes.</title>
        <authorList>
            <person name="Li C."/>
            <person name="Wickell D."/>
            <person name="Kuo L.Y."/>
            <person name="Chen X."/>
            <person name="Nie B."/>
            <person name="Liao X."/>
            <person name="Peng D."/>
            <person name="Ji J."/>
            <person name="Jenkins J."/>
            <person name="Williams M."/>
            <person name="Shu S."/>
            <person name="Plott C."/>
            <person name="Barry K."/>
            <person name="Rajasekar S."/>
            <person name="Grimwood J."/>
            <person name="Han X."/>
            <person name="Sun S."/>
            <person name="Hou Z."/>
            <person name="He W."/>
            <person name="Dai G."/>
            <person name="Sun C."/>
            <person name="Schmutz J."/>
            <person name="Leebens-Mack J.H."/>
            <person name="Li F.W."/>
            <person name="Wang L."/>
        </authorList>
    </citation>
    <scope>NUCLEOTIDE SEQUENCE [LARGE SCALE GENOMIC DNA]</scope>
    <source>
        <strain evidence="2">cv. PW_Plant_1</strain>
    </source>
</reference>
<comment type="caution">
    <text evidence="1">The sequence shown here is derived from an EMBL/GenBank/DDBJ whole genome shotgun (WGS) entry which is preliminary data.</text>
</comment>
<dbReference type="EMBL" id="CM055099">
    <property type="protein sequence ID" value="KAJ7548078.1"/>
    <property type="molecule type" value="Genomic_DNA"/>
</dbReference>
<keyword evidence="2" id="KW-1185">Reference proteome</keyword>
<evidence type="ECO:0000313" key="2">
    <source>
        <dbReference type="Proteomes" id="UP001162992"/>
    </source>
</evidence>
<name>A0ACC2D1P7_DIPCM</name>
<protein>
    <submittedName>
        <fullName evidence="1">Uncharacterized protein</fullName>
    </submittedName>
</protein>
<accession>A0ACC2D1P7</accession>
<dbReference type="Proteomes" id="UP001162992">
    <property type="component" value="Chromosome 8"/>
</dbReference>
<sequence>MPSRCWSFSAVQASKIRESEFSGSLEFPSFRICTPLFSKRSPNPQRISFRSGSLPFKDFKRLSIDCKVETSSMDRAAGVSVAESEGYLKVDQIGERASELKNLSDLVPPNLASELVPEALAWASTHGLVMGDKSIENSGKVPGVGLVHAPFCLFPTPFPAEAFEHAIDLAPLFNKLVDEVSKDGNFLQETLERTRKVDPFTNRLLGIHSRVSEEGIKQEVQLGMHRSDYMLDKATDTLFQVELNTISSSFAGLGSQVSNLHGYMIRHVERSTNMDAKQVPENTAADAFAEALALAWQEYKNQSAVVLMVVEPGERNMYDQYWLAIKLYESYGIRTIRKTLSEIYAQAHLSKDGALYIQEELVAVVYYRTGYSPTDYPTDFEWEARLLVEQSSAIKCPSISYHLAGTKKIQQELARPGVLERFLQGKESIEKVRSCFAGLWGLEGEGSTEIINKAIENPDAFVLKPQREGGGNNLYGHDIRDRLLELREKDGGIGLAAYILMQRLFPVPHTSYLVRGGVWSFEETASELGIFGAYLRNAETEILNKAGGYLLRTKVSKSNESGVAAGYGVLDSVYLL</sequence>
<gene>
    <name evidence="1" type="ORF">O6H91_08G116300</name>
</gene>
<proteinExistence type="predicted"/>